<evidence type="ECO:0000313" key="1">
    <source>
        <dbReference type="EMBL" id="KAH8013808.1"/>
    </source>
</evidence>
<gene>
    <name evidence="1" type="ORF">K3G42_022271</name>
</gene>
<reference evidence="1" key="1">
    <citation type="submission" date="2021-08" db="EMBL/GenBank/DDBJ databases">
        <title>The first chromosome-level gecko genome reveals the dynamic sex chromosomes of Neotropical dwarf geckos (Sphaerodactylidae: Sphaerodactylus).</title>
        <authorList>
            <person name="Pinto B.J."/>
            <person name="Keating S.E."/>
            <person name="Gamble T."/>
        </authorList>
    </citation>
    <scope>NUCLEOTIDE SEQUENCE</scope>
    <source>
        <strain evidence="1">TG3544</strain>
    </source>
</reference>
<protein>
    <submittedName>
        <fullName evidence="1">Uncharacterized protein</fullName>
    </submittedName>
</protein>
<proteinExistence type="predicted"/>
<evidence type="ECO:0000313" key="2">
    <source>
        <dbReference type="Proteomes" id="UP000827872"/>
    </source>
</evidence>
<accession>A0ACB8G307</accession>
<sequence length="121" mass="13382">MRTLLSKLADHGLHYEDSHKAYLLISSLDESWELLVNGLQTVADAALTLDYVTSKLLDSARQREFQRSVAVPQKESTPESSPVLPAACATRRCYRCGAPGHLARACVKVLDQRKPKQVFSG</sequence>
<keyword evidence="2" id="KW-1185">Reference proteome</keyword>
<dbReference type="EMBL" id="CM037615">
    <property type="protein sequence ID" value="KAH8013808.1"/>
    <property type="molecule type" value="Genomic_DNA"/>
</dbReference>
<organism evidence="1 2">
    <name type="scientific">Sphaerodactylus townsendi</name>
    <dbReference type="NCBI Taxonomy" id="933632"/>
    <lineage>
        <taxon>Eukaryota</taxon>
        <taxon>Metazoa</taxon>
        <taxon>Chordata</taxon>
        <taxon>Craniata</taxon>
        <taxon>Vertebrata</taxon>
        <taxon>Euteleostomi</taxon>
        <taxon>Lepidosauria</taxon>
        <taxon>Squamata</taxon>
        <taxon>Bifurcata</taxon>
        <taxon>Gekkota</taxon>
        <taxon>Sphaerodactylidae</taxon>
        <taxon>Sphaerodactylus</taxon>
    </lineage>
</organism>
<dbReference type="Proteomes" id="UP000827872">
    <property type="component" value="Linkage Group LG02"/>
</dbReference>
<name>A0ACB8G307_9SAUR</name>
<comment type="caution">
    <text evidence="1">The sequence shown here is derived from an EMBL/GenBank/DDBJ whole genome shotgun (WGS) entry which is preliminary data.</text>
</comment>